<keyword evidence="1" id="KW-0694">RNA-binding</keyword>
<accession>W4KLR4</accession>
<dbReference type="InParanoid" id="W4KLR4"/>
<keyword evidence="1" id="KW-0696">RNA-directed RNA polymerase</keyword>
<dbReference type="FunCoup" id="W4KLR4">
    <property type="interactions" value="7"/>
</dbReference>
<protein>
    <recommendedName>
        <fullName evidence="1">RNA-dependent RNA polymerase</fullName>
        <ecNumber evidence="1">2.7.7.48</ecNumber>
    </recommendedName>
</protein>
<dbReference type="EMBL" id="KI925455">
    <property type="protein sequence ID" value="ETW86290.1"/>
    <property type="molecule type" value="Genomic_DNA"/>
</dbReference>
<dbReference type="GO" id="GO:0003968">
    <property type="term" value="F:RNA-directed RNA polymerase activity"/>
    <property type="evidence" value="ECO:0007669"/>
    <property type="project" value="UniProtKB-KW"/>
</dbReference>
<dbReference type="eggNOG" id="KOG0988">
    <property type="taxonomic scope" value="Eukaryota"/>
</dbReference>
<name>W4KLR4_HETIT</name>
<sequence length="1140" mass="130516">MYFARLEQPPYKDIAQTLERSVYVGPEKQLEREEILRKLDQVLRVAKVQFGIWFKEDDLPDTARSFSIEYERDLVKSSAGLLDLVYDRKMVRIEMGESMTEEQCIDILIKFSNIKKIGLVLDSVQGPEGATKRAAVIFDMLTPPILEERSFNNRPREGIQRRQRKDRDRIPHLDESHKRVAPYAHQLRVILYDYKDILRFEQMCRDAQCQPQPVRIGKIKAFWRGFFAEPQVHRLYKWVSTMPWAVAFQVEALLRNGLVNTRELLDLQRPIDAIVAQHGSQANEILRQYSVALRMRKPHENPLQCFERACTEDVEPMKLSGSTFACHHVTFTPTRLLLEGPYVMQSNSVIRKYPPEFAENFIRVDFKDEDRLSYRFEGKVDATWFLQVRVGDALKKGFELAGRRFEFLGYSTSALREHAVWFVAPFEYPKGQLVTAETIRQSLGDFSGVIRQPSKYAARLAQAFTATETSVEIILPDQLDDDMPDLGKEPYIHTDGVGTISPELGDMIWQALCRERKHMSSRSVKPSAYQIRFMGYKGVVVVDDRLKGIKMRLRKSMKKFVVPGQSRAKIEIARDFNSPNFCYFNRPIVMTLEDREVRLQAFLDLQEKAKASVYMASDSLANFRQLLRDTGLGAKFRLPFILEQLEKLDLDFKATKKTKAIDNPFLDRLVRYTTTHALRDMKYRARIRIPNSYLLVGVADEGQAYIQEGLDPESVLTLEQGQIFACVQESPDLEPKWLKGWCVLSRSPVVHPGDVQRVWAVGQPPEGKVCFYRNLKNVVVFPAVGERSLASCLGGGDLDGDLYDVYAENPRLLPTLETDSATYLSAGTRTIDRDSTVDDICDFVVEYINSDVLAFLATRHLIIAGQSMEGTYDKRCMDLAQLCSQAVDYMKNGIAVDVDKTGIPRPTMKFKPDWTKAEITGAREADYYESQRALGHLYRNIELQDPKALDSNNPAKTSKRYPPLSDPISRALRPLVQRVLARDYSAPDGTSQRVATTFARYARELQYIIVTHTLSDAPDVRLMEEEIVVGTILANCTENRWRKDRMYRMRLHAETLVRDIRRRVQPDGMKVGMGEGEATEQTSNEDWIAALGNAWEAWDWSLRNERMEGARSFGLIMLGLVLDCLQKLDALPLTKSPESP</sequence>
<dbReference type="PANTHER" id="PTHR23079">
    <property type="entry name" value="RNA-DEPENDENT RNA POLYMERASE"/>
    <property type="match status" value="1"/>
</dbReference>
<evidence type="ECO:0000313" key="5">
    <source>
        <dbReference type="Proteomes" id="UP000030671"/>
    </source>
</evidence>
<dbReference type="GO" id="GO:0030422">
    <property type="term" value="P:siRNA processing"/>
    <property type="evidence" value="ECO:0007669"/>
    <property type="project" value="TreeGrafter"/>
</dbReference>
<dbReference type="InterPro" id="IPR007855">
    <property type="entry name" value="RDRP"/>
</dbReference>
<dbReference type="Pfam" id="PF05183">
    <property type="entry name" value="RdRP"/>
    <property type="match status" value="1"/>
</dbReference>
<evidence type="ECO:0000259" key="3">
    <source>
        <dbReference type="Pfam" id="PF05183"/>
    </source>
</evidence>
<proteinExistence type="inferred from homology"/>
<keyword evidence="1" id="KW-0808">Transferase</keyword>
<dbReference type="HOGENOM" id="CLU_001366_2_1_1"/>
<comment type="catalytic activity">
    <reaction evidence="1">
        <text>RNA(n) + a ribonucleoside 5'-triphosphate = RNA(n+1) + diphosphate</text>
        <dbReference type="Rhea" id="RHEA:21248"/>
        <dbReference type="Rhea" id="RHEA-COMP:14527"/>
        <dbReference type="Rhea" id="RHEA-COMP:17342"/>
        <dbReference type="ChEBI" id="CHEBI:33019"/>
        <dbReference type="ChEBI" id="CHEBI:61557"/>
        <dbReference type="ChEBI" id="CHEBI:140395"/>
        <dbReference type="EC" id="2.7.7.48"/>
    </reaction>
</comment>
<dbReference type="PANTHER" id="PTHR23079:SF55">
    <property type="entry name" value="RNA-DIRECTED RNA POLYMERASE"/>
    <property type="match status" value="1"/>
</dbReference>
<keyword evidence="1" id="KW-0548">Nucleotidyltransferase</keyword>
<dbReference type="GeneID" id="20675543"/>
<dbReference type="InterPro" id="IPR057596">
    <property type="entry name" value="RDRP_core"/>
</dbReference>
<dbReference type="GO" id="GO:0031380">
    <property type="term" value="C:nuclear RNA-directed RNA polymerase complex"/>
    <property type="evidence" value="ECO:0007669"/>
    <property type="project" value="TreeGrafter"/>
</dbReference>
<evidence type="ECO:0000256" key="1">
    <source>
        <dbReference type="RuleBase" id="RU363098"/>
    </source>
</evidence>
<organism evidence="4 5">
    <name type="scientific">Heterobasidion irregulare (strain TC 32-1)</name>
    <dbReference type="NCBI Taxonomy" id="747525"/>
    <lineage>
        <taxon>Eukaryota</taxon>
        <taxon>Fungi</taxon>
        <taxon>Dikarya</taxon>
        <taxon>Basidiomycota</taxon>
        <taxon>Agaricomycotina</taxon>
        <taxon>Agaricomycetes</taxon>
        <taxon>Russulales</taxon>
        <taxon>Bondarzewiaceae</taxon>
        <taxon>Heterobasidion</taxon>
        <taxon>Heterobasidion annosum species complex</taxon>
    </lineage>
</organism>
<reference evidence="4 5" key="1">
    <citation type="journal article" date="2012" name="New Phytol.">
        <title>Insight into trade-off between wood decay and parasitism from the genome of a fungal forest pathogen.</title>
        <authorList>
            <person name="Olson A."/>
            <person name="Aerts A."/>
            <person name="Asiegbu F."/>
            <person name="Belbahri L."/>
            <person name="Bouzid O."/>
            <person name="Broberg A."/>
            <person name="Canback B."/>
            <person name="Coutinho P.M."/>
            <person name="Cullen D."/>
            <person name="Dalman K."/>
            <person name="Deflorio G."/>
            <person name="van Diepen L.T."/>
            <person name="Dunand C."/>
            <person name="Duplessis S."/>
            <person name="Durling M."/>
            <person name="Gonthier P."/>
            <person name="Grimwood J."/>
            <person name="Fossdal C.G."/>
            <person name="Hansson D."/>
            <person name="Henrissat B."/>
            <person name="Hietala A."/>
            <person name="Himmelstrand K."/>
            <person name="Hoffmeister D."/>
            <person name="Hogberg N."/>
            <person name="James T.Y."/>
            <person name="Karlsson M."/>
            <person name="Kohler A."/>
            <person name="Kues U."/>
            <person name="Lee Y.H."/>
            <person name="Lin Y.C."/>
            <person name="Lind M."/>
            <person name="Lindquist E."/>
            <person name="Lombard V."/>
            <person name="Lucas S."/>
            <person name="Lunden K."/>
            <person name="Morin E."/>
            <person name="Murat C."/>
            <person name="Park J."/>
            <person name="Raffaello T."/>
            <person name="Rouze P."/>
            <person name="Salamov A."/>
            <person name="Schmutz J."/>
            <person name="Solheim H."/>
            <person name="Stahlberg J."/>
            <person name="Velez H."/>
            <person name="de Vries R.P."/>
            <person name="Wiebenga A."/>
            <person name="Woodward S."/>
            <person name="Yakovlev I."/>
            <person name="Garbelotto M."/>
            <person name="Martin F."/>
            <person name="Grigoriev I.V."/>
            <person name="Stenlid J."/>
        </authorList>
    </citation>
    <scope>NUCLEOTIDE SEQUENCE [LARGE SCALE GENOMIC DNA]</scope>
    <source>
        <strain evidence="4 5">TC 32-1</strain>
    </source>
</reference>
<feature type="domain" description="RDRP core" evidence="3">
    <location>
        <begin position="331"/>
        <end position="941"/>
    </location>
</feature>
<evidence type="ECO:0000313" key="4">
    <source>
        <dbReference type="EMBL" id="ETW86290.1"/>
    </source>
</evidence>
<gene>
    <name evidence="4" type="ORF">HETIRDRAFT_443820</name>
</gene>
<feature type="region of interest" description="Disordered" evidence="2">
    <location>
        <begin position="152"/>
        <end position="172"/>
    </location>
</feature>
<keyword evidence="5" id="KW-1185">Reference proteome</keyword>
<evidence type="ECO:0000256" key="2">
    <source>
        <dbReference type="SAM" id="MobiDB-lite"/>
    </source>
</evidence>
<dbReference type="AlphaFoldDB" id="W4KLR4"/>
<comment type="similarity">
    <text evidence="1">Belongs to the RdRP family.</text>
</comment>
<dbReference type="EC" id="2.7.7.48" evidence="1"/>
<dbReference type="Proteomes" id="UP000030671">
    <property type="component" value="Unassembled WGS sequence"/>
</dbReference>
<dbReference type="OrthoDB" id="6513042at2759"/>
<dbReference type="GO" id="GO:0003723">
    <property type="term" value="F:RNA binding"/>
    <property type="evidence" value="ECO:0007669"/>
    <property type="project" value="UniProtKB-KW"/>
</dbReference>
<dbReference type="KEGG" id="hir:HETIRDRAFT_443820"/>
<dbReference type="RefSeq" id="XP_009543045.1">
    <property type="nucleotide sequence ID" value="XM_009544750.1"/>
</dbReference>